<dbReference type="HOGENOM" id="CLU_136722_1_0_11"/>
<evidence type="ECO:0000313" key="3">
    <source>
        <dbReference type="Proteomes" id="UP000007967"/>
    </source>
</evidence>
<keyword evidence="1" id="KW-1133">Transmembrane helix</keyword>
<proteinExistence type="predicted"/>
<organism evidence="2 3">
    <name type="scientific">Kribbella flavida (strain DSM 17836 / JCM 10339 / NBRC 14399)</name>
    <dbReference type="NCBI Taxonomy" id="479435"/>
    <lineage>
        <taxon>Bacteria</taxon>
        <taxon>Bacillati</taxon>
        <taxon>Actinomycetota</taxon>
        <taxon>Actinomycetes</taxon>
        <taxon>Propionibacteriales</taxon>
        <taxon>Kribbellaceae</taxon>
        <taxon>Kribbella</taxon>
    </lineage>
</organism>
<dbReference type="OrthoDB" id="3697516at2"/>
<keyword evidence="1" id="KW-0812">Transmembrane</keyword>
<name>D2PRP3_KRIFD</name>
<dbReference type="RefSeq" id="WP_012923515.1">
    <property type="nucleotide sequence ID" value="NC_013729.1"/>
</dbReference>
<evidence type="ECO:0008006" key="4">
    <source>
        <dbReference type="Google" id="ProtNLM"/>
    </source>
</evidence>
<gene>
    <name evidence="2" type="ordered locus">Kfla_5957</name>
</gene>
<reference evidence="2 3" key="2">
    <citation type="journal article" date="2010" name="Stand. Genomic Sci.">
        <title>Complete genome sequence of Kribbella flavida type strain (IFO 14399).</title>
        <authorList>
            <person name="Pukall R."/>
            <person name="Lapidus A."/>
            <person name="Glavina Del Rio T."/>
            <person name="Copeland A."/>
            <person name="Tice H."/>
            <person name="Cheng J.-F."/>
            <person name="Lucas S."/>
            <person name="Chen F."/>
            <person name="Nolan M."/>
            <person name="LaButti K."/>
            <person name="Pati A."/>
            <person name="Ivanova N."/>
            <person name="Mavrommatis K."/>
            <person name="Mikhailova N."/>
            <person name="Pitluck S."/>
            <person name="Bruce D."/>
            <person name="Goodwin L."/>
            <person name="Land M."/>
            <person name="Hauser L."/>
            <person name="Chang Y.-J."/>
            <person name="Jeffries C.D."/>
            <person name="Chen A."/>
            <person name="Palaniappan K."/>
            <person name="Chain P."/>
            <person name="Rohde M."/>
            <person name="Goeker M."/>
            <person name="Bristow J."/>
            <person name="Eisen J.A."/>
            <person name="Markowitz V."/>
            <person name="Hugenholtz P."/>
            <person name="Kyrpides N.C."/>
            <person name="Klenk H.-P."/>
            <person name="Brettin T."/>
        </authorList>
    </citation>
    <scope>NUCLEOTIDE SEQUENCE [LARGE SCALE GENOMIC DNA]</scope>
    <source>
        <strain evidence="3">DSM 17836 / JCM 10339 / NBRC 14399</strain>
    </source>
</reference>
<reference evidence="3" key="1">
    <citation type="submission" date="2009-09" db="EMBL/GenBank/DDBJ databases">
        <title>The complete genome of Kribbella flavida DSM 17836.</title>
        <authorList>
            <consortium name="US DOE Joint Genome Institute (JGI-PGF)"/>
            <person name="Lucas S."/>
            <person name="Copeland A."/>
            <person name="Lapidus A."/>
            <person name="Glavina del Rio T."/>
            <person name="Dalin E."/>
            <person name="Tice H."/>
            <person name="Bruce D."/>
            <person name="Goodwin L."/>
            <person name="Pitluck S."/>
            <person name="Kyrpides N."/>
            <person name="Mavromatis K."/>
            <person name="Ivanova N."/>
            <person name="Saunders E."/>
            <person name="Brettin T."/>
            <person name="Detter J.C."/>
            <person name="Han C."/>
            <person name="Larimer F."/>
            <person name="Land M."/>
            <person name="Hauser L."/>
            <person name="Markowitz V."/>
            <person name="Cheng J.-F."/>
            <person name="Hugenholtz P."/>
            <person name="Woyke T."/>
            <person name="Wu D."/>
            <person name="Pukall R."/>
            <person name="Klenk H.-P."/>
            <person name="Eisen J.A."/>
        </authorList>
    </citation>
    <scope>NUCLEOTIDE SEQUENCE [LARGE SCALE GENOMIC DNA]</scope>
    <source>
        <strain evidence="3">DSM 17836 / JCM 10339 / NBRC 14399</strain>
    </source>
</reference>
<dbReference type="AlphaFoldDB" id="D2PRP3"/>
<feature type="transmembrane region" description="Helical" evidence="1">
    <location>
        <begin position="94"/>
        <end position="114"/>
    </location>
</feature>
<dbReference type="Proteomes" id="UP000007967">
    <property type="component" value="Chromosome"/>
</dbReference>
<dbReference type="KEGG" id="kfl:Kfla_5957"/>
<feature type="transmembrane region" description="Helical" evidence="1">
    <location>
        <begin position="68"/>
        <end position="88"/>
    </location>
</feature>
<keyword evidence="1" id="KW-0472">Membrane</keyword>
<accession>D2PRP3</accession>
<dbReference type="STRING" id="479435.Kfla_5957"/>
<keyword evidence="3" id="KW-1185">Reference proteome</keyword>
<evidence type="ECO:0000313" key="2">
    <source>
        <dbReference type="EMBL" id="ADB34961.1"/>
    </source>
</evidence>
<feature type="transmembrane region" description="Helical" evidence="1">
    <location>
        <begin position="41"/>
        <end position="61"/>
    </location>
</feature>
<sequence>MRVLGVLRAVAVLHAVTVCLQPLLAGIYLNGSTAAARLHGPVGLTAAGLCATQLTLAILWWRASGPGWPVVLSAAVLAGEALMIHAGFGRELALHLPIGMAVVAGSVSFAAWAARARRTAVAA</sequence>
<evidence type="ECO:0000256" key="1">
    <source>
        <dbReference type="SAM" id="Phobius"/>
    </source>
</evidence>
<protein>
    <recommendedName>
        <fullName evidence="4">Integral membrane protein</fullName>
    </recommendedName>
</protein>
<dbReference type="EMBL" id="CP001736">
    <property type="protein sequence ID" value="ADB34961.1"/>
    <property type="molecule type" value="Genomic_DNA"/>
</dbReference>